<proteinExistence type="predicted"/>
<organism evidence="1 2">
    <name type="scientific">Chaetomium tenue</name>
    <dbReference type="NCBI Taxonomy" id="1854479"/>
    <lineage>
        <taxon>Eukaryota</taxon>
        <taxon>Fungi</taxon>
        <taxon>Dikarya</taxon>
        <taxon>Ascomycota</taxon>
        <taxon>Pezizomycotina</taxon>
        <taxon>Sordariomycetes</taxon>
        <taxon>Sordariomycetidae</taxon>
        <taxon>Sordariales</taxon>
        <taxon>Chaetomiaceae</taxon>
        <taxon>Chaetomium</taxon>
    </lineage>
</organism>
<evidence type="ECO:0000313" key="1">
    <source>
        <dbReference type="EMBL" id="KAH6649855.1"/>
    </source>
</evidence>
<protein>
    <submittedName>
        <fullName evidence="1">Uncharacterized protein</fullName>
    </submittedName>
</protein>
<reference evidence="1 2" key="1">
    <citation type="journal article" date="2021" name="Nat. Commun.">
        <title>Genetic determinants of endophytism in the Arabidopsis root mycobiome.</title>
        <authorList>
            <person name="Mesny F."/>
            <person name="Miyauchi S."/>
            <person name="Thiergart T."/>
            <person name="Pickel B."/>
            <person name="Atanasova L."/>
            <person name="Karlsson M."/>
            <person name="Huettel B."/>
            <person name="Barry K.W."/>
            <person name="Haridas S."/>
            <person name="Chen C."/>
            <person name="Bauer D."/>
            <person name="Andreopoulos W."/>
            <person name="Pangilinan J."/>
            <person name="LaButti K."/>
            <person name="Riley R."/>
            <person name="Lipzen A."/>
            <person name="Clum A."/>
            <person name="Drula E."/>
            <person name="Henrissat B."/>
            <person name="Kohler A."/>
            <person name="Grigoriev I.V."/>
            <person name="Martin F.M."/>
            <person name="Hacquard S."/>
        </authorList>
    </citation>
    <scope>NUCLEOTIDE SEQUENCE [LARGE SCALE GENOMIC DNA]</scope>
    <source>
        <strain evidence="1 2">MPI-SDFR-AT-0079</strain>
    </source>
</reference>
<accession>A0ACB7PNG4</accession>
<keyword evidence="2" id="KW-1185">Reference proteome</keyword>
<evidence type="ECO:0000313" key="2">
    <source>
        <dbReference type="Proteomes" id="UP000724584"/>
    </source>
</evidence>
<gene>
    <name evidence="1" type="ORF">F5144DRAFT_25003</name>
</gene>
<comment type="caution">
    <text evidence="1">The sequence shown here is derived from an EMBL/GenBank/DDBJ whole genome shotgun (WGS) entry which is preliminary data.</text>
</comment>
<sequence>MTTGKTDKFCRFEVRMMEGKEGGNSHERNRWKEAQDHSLPSFRCTTKVTRTSGQAALLALSACNSVTIRANGSSFFGFSVKARRMLGITWLGGRGYGLAAQVSVSSLSGSQSREATATTFSTWLLHGHSTGMDIKLASSWADMRKNRNYVRYLSQADTTMMYLFIYFTYMIPTDIYFISSSICRP</sequence>
<dbReference type="Proteomes" id="UP000724584">
    <property type="component" value="Unassembled WGS sequence"/>
</dbReference>
<dbReference type="EMBL" id="JAGIZQ010000001">
    <property type="protein sequence ID" value="KAH6649855.1"/>
    <property type="molecule type" value="Genomic_DNA"/>
</dbReference>
<name>A0ACB7PNG4_9PEZI</name>